<gene>
    <name evidence="8" type="primary">LOC106463899</name>
</gene>
<keyword evidence="1" id="KW-0479">Metal-binding</keyword>
<keyword evidence="7" id="KW-1185">Reference proteome</keyword>
<dbReference type="PANTHER" id="PTHR23235">
    <property type="entry name" value="KRUEPPEL-LIKE TRANSCRIPTION FACTOR"/>
    <property type="match status" value="1"/>
</dbReference>
<dbReference type="PROSITE" id="PS50157">
    <property type="entry name" value="ZINC_FINGER_C2H2_2"/>
    <property type="match status" value="3"/>
</dbReference>
<evidence type="ECO:0000313" key="8">
    <source>
        <dbReference type="RefSeq" id="XP_013779432.1"/>
    </source>
</evidence>
<dbReference type="SMART" id="SM00355">
    <property type="entry name" value="ZnF_C2H2"/>
    <property type="match status" value="3"/>
</dbReference>
<keyword evidence="3" id="KW-0862">Zinc</keyword>
<feature type="domain" description="C2H2-type" evidence="6">
    <location>
        <begin position="294"/>
        <end position="323"/>
    </location>
</feature>
<evidence type="ECO:0000256" key="4">
    <source>
        <dbReference type="PROSITE-ProRule" id="PRU00042"/>
    </source>
</evidence>
<dbReference type="RefSeq" id="XP_013779432.1">
    <property type="nucleotide sequence ID" value="XM_013923978.1"/>
</dbReference>
<evidence type="ECO:0000256" key="5">
    <source>
        <dbReference type="SAM" id="MobiDB-lite"/>
    </source>
</evidence>
<proteinExistence type="predicted"/>
<feature type="domain" description="C2H2-type" evidence="6">
    <location>
        <begin position="324"/>
        <end position="351"/>
    </location>
</feature>
<dbReference type="Gene3D" id="3.30.160.60">
    <property type="entry name" value="Classic Zinc Finger"/>
    <property type="match status" value="3"/>
</dbReference>
<name>A0ABM1BCV3_LIMPO</name>
<evidence type="ECO:0000256" key="3">
    <source>
        <dbReference type="ARBA" id="ARBA00022833"/>
    </source>
</evidence>
<feature type="region of interest" description="Disordered" evidence="5">
    <location>
        <begin position="339"/>
        <end position="392"/>
    </location>
</feature>
<feature type="compositionally biased region" description="Basic residues" evidence="5">
    <location>
        <begin position="341"/>
        <end position="355"/>
    </location>
</feature>
<evidence type="ECO:0000256" key="2">
    <source>
        <dbReference type="ARBA" id="ARBA00022771"/>
    </source>
</evidence>
<dbReference type="InterPro" id="IPR013087">
    <property type="entry name" value="Znf_C2H2_type"/>
</dbReference>
<organism evidence="7 8">
    <name type="scientific">Limulus polyphemus</name>
    <name type="common">Atlantic horseshoe crab</name>
    <dbReference type="NCBI Taxonomy" id="6850"/>
    <lineage>
        <taxon>Eukaryota</taxon>
        <taxon>Metazoa</taxon>
        <taxon>Ecdysozoa</taxon>
        <taxon>Arthropoda</taxon>
        <taxon>Chelicerata</taxon>
        <taxon>Merostomata</taxon>
        <taxon>Xiphosura</taxon>
        <taxon>Limulidae</taxon>
        <taxon>Limulus</taxon>
    </lineage>
</organism>
<protein>
    <submittedName>
        <fullName evidence="8">Transcription factor Sp9-like</fullName>
    </submittedName>
</protein>
<dbReference type="SUPFAM" id="SSF57667">
    <property type="entry name" value="beta-beta-alpha zinc fingers"/>
    <property type="match status" value="2"/>
</dbReference>
<dbReference type="PANTHER" id="PTHR23235:SF177">
    <property type="entry name" value="C2H2-TYPE DOMAIN-CONTAINING PROTEIN"/>
    <property type="match status" value="1"/>
</dbReference>
<dbReference type="Proteomes" id="UP000694941">
    <property type="component" value="Unplaced"/>
</dbReference>
<dbReference type="CDD" id="cd22547">
    <property type="entry name" value="SP6-9-like_N"/>
    <property type="match status" value="1"/>
</dbReference>
<evidence type="ECO:0000313" key="7">
    <source>
        <dbReference type="Proteomes" id="UP000694941"/>
    </source>
</evidence>
<dbReference type="Pfam" id="PF00096">
    <property type="entry name" value="zf-C2H2"/>
    <property type="match status" value="3"/>
</dbReference>
<keyword evidence="2 4" id="KW-0863">Zinc-finger</keyword>
<accession>A0ABM1BCV3</accession>
<dbReference type="InterPro" id="IPR036236">
    <property type="entry name" value="Znf_C2H2_sf"/>
</dbReference>
<dbReference type="PROSITE" id="PS00028">
    <property type="entry name" value="ZINC_FINGER_C2H2_1"/>
    <property type="match status" value="3"/>
</dbReference>
<dbReference type="GeneID" id="106463899"/>
<feature type="compositionally biased region" description="Polar residues" evidence="5">
    <location>
        <begin position="376"/>
        <end position="386"/>
    </location>
</feature>
<evidence type="ECO:0000259" key="6">
    <source>
        <dbReference type="PROSITE" id="PS50157"/>
    </source>
</evidence>
<feature type="domain" description="C2H2-type" evidence="6">
    <location>
        <begin position="264"/>
        <end position="293"/>
    </location>
</feature>
<reference evidence="8" key="1">
    <citation type="submission" date="2025-08" db="UniProtKB">
        <authorList>
            <consortium name="RefSeq"/>
        </authorList>
    </citation>
    <scope>IDENTIFICATION</scope>
    <source>
        <tissue evidence="8">Muscle</tissue>
    </source>
</reference>
<sequence length="412" mass="45905">MPPAILAARCNKLPSNSSSLLMDATVGKSFHPWENISQTTPNPFVARFSESRHSRQDFNHQRSTVTSPCNQLCRGGRVTSSPVDTGQIPFTSKVHTELTHLDTTYSQNGIGSSPNKSWVFNMGKSRFPYGGVKREVSSTSWADMQTPSGSWFEISGTSPLLQGQISTNYTGGGYSYTPPLVAATITGHLLTTGQHPHQDTRRPIITTAQELGALPFGPSQPILSQILSHRYERQYTRRVTCHCPNCQGVERLGPAGTHLKKKTHTCNIPGCGKMYGKTSHLKAHLRWHTGERPFVCNWLFCGKRFTRSDELHRHLRTHTGEKRFACSICGKRFMRSDHLSKHAKTHNGRGTKKKGSSKETCSDSENSGRKPPRICSPSSINIQNLTHPHPDREMIKTCRGQYTQTCETSDFT</sequence>
<evidence type="ECO:0000256" key="1">
    <source>
        <dbReference type="ARBA" id="ARBA00022723"/>
    </source>
</evidence>